<dbReference type="Proteomes" id="UP000196877">
    <property type="component" value="Chromosome"/>
</dbReference>
<organism evidence="2 3">
    <name type="scientific">Bacillus sonorensis</name>
    <dbReference type="NCBI Taxonomy" id="119858"/>
    <lineage>
        <taxon>Bacteria</taxon>
        <taxon>Bacillati</taxon>
        <taxon>Bacillota</taxon>
        <taxon>Bacilli</taxon>
        <taxon>Bacillales</taxon>
        <taxon>Bacillaceae</taxon>
        <taxon>Bacillus</taxon>
    </lineage>
</organism>
<dbReference type="EMBL" id="CP021920">
    <property type="protein sequence ID" value="ASB89146.1"/>
    <property type="molecule type" value="Genomic_DNA"/>
</dbReference>
<feature type="transmembrane region" description="Helical" evidence="1">
    <location>
        <begin position="38"/>
        <end position="58"/>
    </location>
</feature>
<evidence type="ECO:0000256" key="1">
    <source>
        <dbReference type="SAM" id="Phobius"/>
    </source>
</evidence>
<keyword evidence="1" id="KW-0472">Membrane</keyword>
<protein>
    <submittedName>
        <fullName evidence="2">Uncharacterized protein</fullName>
    </submittedName>
</protein>
<reference evidence="2 3" key="1">
    <citation type="submission" date="2017-06" db="EMBL/GenBank/DDBJ databases">
        <title>Genome sequence of Bacillus sonorensis strain SRCM101395.</title>
        <authorList>
            <person name="Cho S.H."/>
        </authorList>
    </citation>
    <scope>NUCLEOTIDE SEQUENCE [LARGE SCALE GENOMIC DNA]</scope>
    <source>
        <strain evidence="2 3">SRCM101395</strain>
    </source>
</reference>
<evidence type="ECO:0000313" key="3">
    <source>
        <dbReference type="Proteomes" id="UP000196877"/>
    </source>
</evidence>
<proteinExistence type="predicted"/>
<name>A0ABM6LII5_9BACI</name>
<accession>A0ABM6LII5</accession>
<feature type="transmembrane region" description="Helical" evidence="1">
    <location>
        <begin position="7"/>
        <end position="26"/>
    </location>
</feature>
<keyword evidence="1" id="KW-1133">Transmembrane helix</keyword>
<gene>
    <name evidence="2" type="ORF">S101395_02639</name>
</gene>
<evidence type="ECO:0000313" key="2">
    <source>
        <dbReference type="EMBL" id="ASB89146.1"/>
    </source>
</evidence>
<keyword evidence="1" id="KW-0812">Transmembrane</keyword>
<sequence length="70" mass="7914">MKFNKAGFLGALFIFFSFIISIYFIFYTDALIPAGYDLAIDGIVISRTLMIALTLYLASKLGYFLLNKKD</sequence>
<keyword evidence="3" id="KW-1185">Reference proteome</keyword>